<dbReference type="OrthoDB" id="3726939at2759"/>
<dbReference type="Proteomes" id="UP000799291">
    <property type="component" value="Unassembled WGS sequence"/>
</dbReference>
<reference evidence="2" key="1">
    <citation type="journal article" date="2020" name="Stud. Mycol.">
        <title>101 Dothideomycetes genomes: a test case for predicting lifestyles and emergence of pathogens.</title>
        <authorList>
            <person name="Haridas S."/>
            <person name="Albert R."/>
            <person name="Binder M."/>
            <person name="Bloem J."/>
            <person name="Labutti K."/>
            <person name="Salamov A."/>
            <person name="Andreopoulos B."/>
            <person name="Baker S."/>
            <person name="Barry K."/>
            <person name="Bills G."/>
            <person name="Bluhm B."/>
            <person name="Cannon C."/>
            <person name="Castanera R."/>
            <person name="Culley D."/>
            <person name="Daum C."/>
            <person name="Ezra D."/>
            <person name="Gonzalez J."/>
            <person name="Henrissat B."/>
            <person name="Kuo A."/>
            <person name="Liang C."/>
            <person name="Lipzen A."/>
            <person name="Lutzoni F."/>
            <person name="Magnuson J."/>
            <person name="Mondo S."/>
            <person name="Nolan M."/>
            <person name="Ohm R."/>
            <person name="Pangilinan J."/>
            <person name="Park H.-J."/>
            <person name="Ramirez L."/>
            <person name="Alfaro M."/>
            <person name="Sun H."/>
            <person name="Tritt A."/>
            <person name="Yoshinaga Y."/>
            <person name="Zwiers L.-H."/>
            <person name="Turgeon B."/>
            <person name="Goodwin S."/>
            <person name="Spatafora J."/>
            <person name="Crous P."/>
            <person name="Grigoriev I."/>
        </authorList>
    </citation>
    <scope>NUCLEOTIDE SEQUENCE</scope>
    <source>
        <strain evidence="2">CBS 122367</strain>
    </source>
</reference>
<sequence>MSQVFVTTPNSRSEDHQAPTEYLGLSQDKRVDHDNDISPPVLVFVIIGYRAGGNVIDSQEGKLLNVARIVATAFPYIFALIFGRMLRSALARSLKKGVDCLSFAYLSRSCTFGGAYTTPFQIRCRHWLPSLLLVPGAFSPLESQA</sequence>
<dbReference type="AlphaFoldDB" id="A0A6G1JBD9"/>
<evidence type="ECO:0000256" key="1">
    <source>
        <dbReference type="SAM" id="Phobius"/>
    </source>
</evidence>
<keyword evidence="1" id="KW-1133">Transmembrane helix</keyword>
<gene>
    <name evidence="2" type="ORF">K458DRAFT_386271</name>
</gene>
<keyword evidence="1" id="KW-0812">Transmembrane</keyword>
<protein>
    <submittedName>
        <fullName evidence="2">Uncharacterized protein</fullName>
    </submittedName>
</protein>
<dbReference type="EMBL" id="MU005575">
    <property type="protein sequence ID" value="KAF2687453.1"/>
    <property type="molecule type" value="Genomic_DNA"/>
</dbReference>
<feature type="transmembrane region" description="Helical" evidence="1">
    <location>
        <begin position="66"/>
        <end position="86"/>
    </location>
</feature>
<keyword evidence="1" id="KW-0472">Membrane</keyword>
<name>A0A6G1JBD9_9PLEO</name>
<accession>A0A6G1JBD9</accession>
<evidence type="ECO:0000313" key="3">
    <source>
        <dbReference type="Proteomes" id="UP000799291"/>
    </source>
</evidence>
<proteinExistence type="predicted"/>
<organism evidence="2 3">
    <name type="scientific">Lentithecium fluviatile CBS 122367</name>
    <dbReference type="NCBI Taxonomy" id="1168545"/>
    <lineage>
        <taxon>Eukaryota</taxon>
        <taxon>Fungi</taxon>
        <taxon>Dikarya</taxon>
        <taxon>Ascomycota</taxon>
        <taxon>Pezizomycotina</taxon>
        <taxon>Dothideomycetes</taxon>
        <taxon>Pleosporomycetidae</taxon>
        <taxon>Pleosporales</taxon>
        <taxon>Massarineae</taxon>
        <taxon>Lentitheciaceae</taxon>
        <taxon>Lentithecium</taxon>
    </lineage>
</organism>
<evidence type="ECO:0000313" key="2">
    <source>
        <dbReference type="EMBL" id="KAF2687453.1"/>
    </source>
</evidence>
<keyword evidence="3" id="KW-1185">Reference proteome</keyword>